<dbReference type="SUPFAM" id="SSF48403">
    <property type="entry name" value="Ankyrin repeat"/>
    <property type="match status" value="1"/>
</dbReference>
<feature type="repeat" description="ANK" evidence="3">
    <location>
        <begin position="500"/>
        <end position="532"/>
    </location>
</feature>
<sequence length="572" mass="61476">MLKPEENSVPGAAVVPTVAPAAPVEGHPAPYTRKRNLQHVATHDDRLRVMTWMLAKEQTLLAEAGNGSSDGGAKPETSKMAKVDRLCLATQAIAEFPSLFRGSAQANYMKASRWWKESREYIYGTSGMTGSKKARTGRGRKTNAWTSWLQDELKASLEVEGTNSSWNNKDLLVMAKNILDNSTHPEFNKDYIVPQRNCALGDLVNLRWVQNFKERFHYHHHLHTHRLHQHHDDAAASVAGGTGGGQQTSLDAAMEAKLLHNLATIRATKDGAPVVKKEVMHLANQLIREAHPMFKVDTTWYKAFCDRHPEVAAPKDQLPPAAVTPALALDEPADPTDRPSPSSTATSLLHPADTSTFHTTSSSVIDEAKAVDVFRAIAAGLVNTVKSLLLQGANTEGCDEHGCTALVVATKASHYNMVKVLLDCGAKTEATDEHGQTALVLAAASGQFHVAKSLLEHKANVEATNDQSKTPLVLAAERGDLKLVKLLVRFGANVEARDEDDNTAILAGAKHGHTAVVDFLAKKGAAVSVADVEGVSLALLAKPTTETTAEDDDNTGPPPPPPTSSSSSNVLI</sequence>
<organism evidence="5">
    <name type="scientific">Aphanomyces astaci</name>
    <name type="common">Crayfish plague agent</name>
    <dbReference type="NCBI Taxonomy" id="112090"/>
    <lineage>
        <taxon>Eukaryota</taxon>
        <taxon>Sar</taxon>
        <taxon>Stramenopiles</taxon>
        <taxon>Oomycota</taxon>
        <taxon>Saprolegniomycetes</taxon>
        <taxon>Saprolegniales</taxon>
        <taxon>Verrucalvaceae</taxon>
        <taxon>Aphanomyces</taxon>
    </lineage>
</organism>
<feature type="region of interest" description="Disordered" evidence="4">
    <location>
        <begin position="329"/>
        <end position="361"/>
    </location>
</feature>
<dbReference type="SMART" id="SM00248">
    <property type="entry name" value="ANK"/>
    <property type="match status" value="4"/>
</dbReference>
<feature type="repeat" description="ANK" evidence="3">
    <location>
        <begin position="467"/>
        <end position="499"/>
    </location>
</feature>
<dbReference type="InterPro" id="IPR036770">
    <property type="entry name" value="Ankyrin_rpt-contain_sf"/>
</dbReference>
<feature type="repeat" description="ANK" evidence="3">
    <location>
        <begin position="434"/>
        <end position="466"/>
    </location>
</feature>
<accession>W4G6M8</accession>
<dbReference type="Gene3D" id="1.25.40.20">
    <property type="entry name" value="Ankyrin repeat-containing domain"/>
    <property type="match status" value="2"/>
</dbReference>
<dbReference type="EMBL" id="KI913142">
    <property type="protein sequence ID" value="ETV74946.1"/>
    <property type="molecule type" value="Genomic_DNA"/>
</dbReference>
<dbReference type="PROSITE" id="PS50297">
    <property type="entry name" value="ANK_REP_REGION"/>
    <property type="match status" value="3"/>
</dbReference>
<dbReference type="Pfam" id="PF13637">
    <property type="entry name" value="Ank_4"/>
    <property type="match status" value="1"/>
</dbReference>
<evidence type="ECO:0000256" key="2">
    <source>
        <dbReference type="ARBA" id="ARBA00023043"/>
    </source>
</evidence>
<gene>
    <name evidence="5" type="ORF">H257_10560</name>
</gene>
<feature type="compositionally biased region" description="Polar residues" evidence="4">
    <location>
        <begin position="339"/>
        <end position="361"/>
    </location>
</feature>
<evidence type="ECO:0000256" key="3">
    <source>
        <dbReference type="PROSITE-ProRule" id="PRU00023"/>
    </source>
</evidence>
<keyword evidence="2 3" id="KW-0040">ANK repeat</keyword>
<dbReference type="RefSeq" id="XP_009835451.1">
    <property type="nucleotide sequence ID" value="XM_009837149.1"/>
</dbReference>
<dbReference type="GeneID" id="20812556"/>
<evidence type="ECO:0000256" key="1">
    <source>
        <dbReference type="ARBA" id="ARBA00022737"/>
    </source>
</evidence>
<feature type="repeat" description="ANK" evidence="3">
    <location>
        <begin position="401"/>
        <end position="433"/>
    </location>
</feature>
<dbReference type="InterPro" id="IPR050889">
    <property type="entry name" value="Dendritic_Spine_Reg/Scaffold"/>
</dbReference>
<dbReference type="PANTHER" id="PTHR24166">
    <property type="entry name" value="ROLLING PEBBLES, ISOFORM B"/>
    <property type="match status" value="1"/>
</dbReference>
<dbReference type="InterPro" id="IPR002110">
    <property type="entry name" value="Ankyrin_rpt"/>
</dbReference>
<dbReference type="OrthoDB" id="76816at2759"/>
<feature type="region of interest" description="Disordered" evidence="4">
    <location>
        <begin position="543"/>
        <end position="572"/>
    </location>
</feature>
<dbReference type="PANTHER" id="PTHR24166:SF48">
    <property type="entry name" value="PROTEIN VAPYRIN"/>
    <property type="match status" value="1"/>
</dbReference>
<dbReference type="Pfam" id="PF12796">
    <property type="entry name" value="Ank_2"/>
    <property type="match status" value="1"/>
</dbReference>
<evidence type="ECO:0000256" key="4">
    <source>
        <dbReference type="SAM" id="MobiDB-lite"/>
    </source>
</evidence>
<keyword evidence="1" id="KW-0677">Repeat</keyword>
<protein>
    <submittedName>
        <fullName evidence="5">Uncharacterized protein</fullName>
    </submittedName>
</protein>
<dbReference type="PROSITE" id="PS50088">
    <property type="entry name" value="ANK_REPEAT"/>
    <property type="match status" value="4"/>
</dbReference>
<name>W4G6M8_APHAT</name>
<proteinExistence type="predicted"/>
<dbReference type="VEuPathDB" id="FungiDB:H257_10560"/>
<dbReference type="AlphaFoldDB" id="W4G6M8"/>
<evidence type="ECO:0000313" key="5">
    <source>
        <dbReference type="EMBL" id="ETV74946.1"/>
    </source>
</evidence>
<reference evidence="5" key="1">
    <citation type="submission" date="2013-12" db="EMBL/GenBank/DDBJ databases">
        <title>The Genome Sequence of Aphanomyces astaci APO3.</title>
        <authorList>
            <consortium name="The Broad Institute Genomics Platform"/>
            <person name="Russ C."/>
            <person name="Tyler B."/>
            <person name="van West P."/>
            <person name="Dieguez-Uribeondo J."/>
            <person name="Young S.K."/>
            <person name="Zeng Q."/>
            <person name="Gargeya S."/>
            <person name="Fitzgerald M."/>
            <person name="Abouelleil A."/>
            <person name="Alvarado L."/>
            <person name="Chapman S.B."/>
            <person name="Gainer-Dewar J."/>
            <person name="Goldberg J."/>
            <person name="Griggs A."/>
            <person name="Gujja S."/>
            <person name="Hansen M."/>
            <person name="Howarth C."/>
            <person name="Imamovic A."/>
            <person name="Ireland A."/>
            <person name="Larimer J."/>
            <person name="McCowan C."/>
            <person name="Murphy C."/>
            <person name="Pearson M."/>
            <person name="Poon T.W."/>
            <person name="Priest M."/>
            <person name="Roberts A."/>
            <person name="Saif S."/>
            <person name="Shea T."/>
            <person name="Sykes S."/>
            <person name="Wortman J."/>
            <person name="Nusbaum C."/>
            <person name="Birren B."/>
        </authorList>
    </citation>
    <scope>NUCLEOTIDE SEQUENCE [LARGE SCALE GENOMIC DNA]</scope>
    <source>
        <strain evidence="5">APO3</strain>
    </source>
</reference>